<comment type="caution">
    <text evidence="6">The sequence shown here is derived from an EMBL/GenBank/DDBJ whole genome shotgun (WGS) entry which is preliminary data.</text>
</comment>
<dbReference type="Gene3D" id="1.10.10.60">
    <property type="entry name" value="Homeodomain-like"/>
    <property type="match status" value="1"/>
</dbReference>
<keyword evidence="7" id="KW-1185">Reference proteome</keyword>
<evidence type="ECO:0000256" key="1">
    <source>
        <dbReference type="ARBA" id="ARBA00023015"/>
    </source>
</evidence>
<dbReference type="PANTHER" id="PTHR30055">
    <property type="entry name" value="HTH-TYPE TRANSCRIPTIONAL REGULATOR RUTR"/>
    <property type="match status" value="1"/>
</dbReference>
<proteinExistence type="predicted"/>
<protein>
    <recommendedName>
        <fullName evidence="5">HTH tetR-type domain-containing protein</fullName>
    </recommendedName>
</protein>
<dbReference type="Pfam" id="PF17754">
    <property type="entry name" value="TetR_C_14"/>
    <property type="match status" value="1"/>
</dbReference>
<dbReference type="InterPro" id="IPR001647">
    <property type="entry name" value="HTH_TetR"/>
</dbReference>
<dbReference type="Gene3D" id="1.10.357.10">
    <property type="entry name" value="Tetracycline Repressor, domain 2"/>
    <property type="match status" value="1"/>
</dbReference>
<dbReference type="InterPro" id="IPR009057">
    <property type="entry name" value="Homeodomain-like_sf"/>
</dbReference>
<dbReference type="PROSITE" id="PS50977">
    <property type="entry name" value="HTH_TETR_2"/>
    <property type="match status" value="1"/>
</dbReference>
<dbReference type="Proteomes" id="UP000570517">
    <property type="component" value="Unassembled WGS sequence"/>
</dbReference>
<keyword evidence="3" id="KW-0804">Transcription</keyword>
<organism evidence="6 7">
    <name type="scientific">Mycolicibacterium hippocampi</name>
    <dbReference type="NCBI Taxonomy" id="659824"/>
    <lineage>
        <taxon>Bacteria</taxon>
        <taxon>Bacillati</taxon>
        <taxon>Actinomycetota</taxon>
        <taxon>Actinomycetes</taxon>
        <taxon>Mycobacteriales</taxon>
        <taxon>Mycobacteriaceae</taxon>
        <taxon>Mycolicibacterium</taxon>
    </lineage>
</organism>
<sequence>MGGDEPRSRRERNKARTRSAVRHTALRLFTERGYAETTVQQIADAAGVSAQTFFHYFACKRHVLPDEDMTDRIIEGFVGAPASLSPVAAYRHGLKTAYRSLTDSQRDAGMQTRSVIATTPDARAVLYNSYARLIDSIADALLTRRDAPTDGAERRVLAGAIVGVIIACSETSPQPDREILRGLTILDENLRRDHHRTATGVTDG</sequence>
<dbReference type="GO" id="GO:0003700">
    <property type="term" value="F:DNA-binding transcription factor activity"/>
    <property type="evidence" value="ECO:0007669"/>
    <property type="project" value="TreeGrafter"/>
</dbReference>
<dbReference type="AlphaFoldDB" id="A0A850PQP0"/>
<evidence type="ECO:0000256" key="3">
    <source>
        <dbReference type="ARBA" id="ARBA00023163"/>
    </source>
</evidence>
<dbReference type="EMBL" id="JABFYL010000045">
    <property type="protein sequence ID" value="NVN52812.1"/>
    <property type="molecule type" value="Genomic_DNA"/>
</dbReference>
<evidence type="ECO:0000256" key="2">
    <source>
        <dbReference type="ARBA" id="ARBA00023125"/>
    </source>
</evidence>
<reference evidence="6 7" key="1">
    <citation type="submission" date="2020-05" db="EMBL/GenBank/DDBJ databases">
        <title>Draft genome sequence of Mycobacterium hippocampi DL, isolated from European seabass, Dicentrarchus labrax, reared in fish farms.</title>
        <authorList>
            <person name="Stathopoulou P."/>
            <person name="Asimakis E."/>
            <person name="Tzokas K."/>
            <person name="Batargias C."/>
            <person name="Tsiamis G."/>
        </authorList>
    </citation>
    <scope>NUCLEOTIDE SEQUENCE [LARGE SCALE GENOMIC DNA]</scope>
    <source>
        <strain evidence="6 7">DL</strain>
    </source>
</reference>
<feature type="domain" description="HTH tetR-type" evidence="5">
    <location>
        <begin position="15"/>
        <end position="75"/>
    </location>
</feature>
<dbReference type="PANTHER" id="PTHR30055:SF234">
    <property type="entry name" value="HTH-TYPE TRANSCRIPTIONAL REGULATOR BETI"/>
    <property type="match status" value="1"/>
</dbReference>
<feature type="DNA-binding region" description="H-T-H motif" evidence="4">
    <location>
        <begin position="38"/>
        <end position="57"/>
    </location>
</feature>
<dbReference type="SUPFAM" id="SSF46689">
    <property type="entry name" value="Homeodomain-like"/>
    <property type="match status" value="1"/>
</dbReference>
<keyword evidence="2 4" id="KW-0238">DNA-binding</keyword>
<accession>A0A850PQP0</accession>
<dbReference type="RefSeq" id="WP_178361027.1">
    <property type="nucleotide sequence ID" value="NZ_JABFYL010000045.1"/>
</dbReference>
<dbReference type="InterPro" id="IPR050109">
    <property type="entry name" value="HTH-type_TetR-like_transc_reg"/>
</dbReference>
<evidence type="ECO:0000313" key="6">
    <source>
        <dbReference type="EMBL" id="NVN52812.1"/>
    </source>
</evidence>
<dbReference type="Pfam" id="PF00440">
    <property type="entry name" value="TetR_N"/>
    <property type="match status" value="1"/>
</dbReference>
<name>A0A850PQP0_9MYCO</name>
<dbReference type="InterPro" id="IPR041347">
    <property type="entry name" value="MftR_C"/>
</dbReference>
<dbReference type="GO" id="GO:0000976">
    <property type="term" value="F:transcription cis-regulatory region binding"/>
    <property type="evidence" value="ECO:0007669"/>
    <property type="project" value="TreeGrafter"/>
</dbReference>
<evidence type="ECO:0000256" key="4">
    <source>
        <dbReference type="PROSITE-ProRule" id="PRU00335"/>
    </source>
</evidence>
<gene>
    <name evidence="6" type="ORF">HLY00_4524</name>
</gene>
<dbReference type="PRINTS" id="PR00455">
    <property type="entry name" value="HTHTETR"/>
</dbReference>
<evidence type="ECO:0000259" key="5">
    <source>
        <dbReference type="PROSITE" id="PS50977"/>
    </source>
</evidence>
<evidence type="ECO:0000313" key="7">
    <source>
        <dbReference type="Proteomes" id="UP000570517"/>
    </source>
</evidence>
<keyword evidence="1" id="KW-0805">Transcription regulation</keyword>